<sequence>MYAPAMKDSSVIELKQKDTVLNISINEQTADLVSISWIYSRPARGATDPLHKPNRPVSGATDIPEEFYQEVVALQNLEQPFKEVFDEKKLRLERVLHWLMRTILVSLPELQALGKKGVFFMGDSVHAEPIIGGNGANVAIRDGVRLAECIFKDGVAGIPKWYEAQYGIWKQGVENSERIITEIHSEPTVLRENQLRTYGSQNGKGAVIGSGMLA</sequence>
<feature type="domain" description="FAD-binding" evidence="8">
    <location>
        <begin position="35"/>
        <end position="148"/>
    </location>
</feature>
<dbReference type="STRING" id="1149755.A0A2J6RZC8"/>
<comment type="pathway">
    <text evidence="2">Secondary metabolite biosynthesis.</text>
</comment>
<reference evidence="9 10" key="1">
    <citation type="submission" date="2016-04" db="EMBL/GenBank/DDBJ databases">
        <title>A degradative enzymes factory behind the ericoid mycorrhizal symbiosis.</title>
        <authorList>
            <consortium name="DOE Joint Genome Institute"/>
            <person name="Martino E."/>
            <person name="Morin E."/>
            <person name="Grelet G."/>
            <person name="Kuo A."/>
            <person name="Kohler A."/>
            <person name="Daghino S."/>
            <person name="Barry K."/>
            <person name="Choi C."/>
            <person name="Cichocki N."/>
            <person name="Clum A."/>
            <person name="Copeland A."/>
            <person name="Hainaut M."/>
            <person name="Haridas S."/>
            <person name="Labutti K."/>
            <person name="Lindquist E."/>
            <person name="Lipzen A."/>
            <person name="Khouja H.-R."/>
            <person name="Murat C."/>
            <person name="Ohm R."/>
            <person name="Olson A."/>
            <person name="Spatafora J."/>
            <person name="Veneault-Fourrey C."/>
            <person name="Henrissat B."/>
            <person name="Grigoriev I."/>
            <person name="Martin F."/>
            <person name="Perotto S."/>
        </authorList>
    </citation>
    <scope>NUCLEOTIDE SEQUENCE [LARGE SCALE GENOMIC DNA]</scope>
    <source>
        <strain evidence="9 10">F</strain>
    </source>
</reference>
<dbReference type="PANTHER" id="PTHR47178">
    <property type="entry name" value="MONOOXYGENASE, FAD-BINDING"/>
    <property type="match status" value="1"/>
</dbReference>
<dbReference type="OrthoDB" id="47494at2759"/>
<proteinExistence type="inferred from homology"/>
<gene>
    <name evidence="9" type="ORF">L207DRAFT_525241</name>
</gene>
<evidence type="ECO:0000313" key="9">
    <source>
        <dbReference type="EMBL" id="PMD43859.1"/>
    </source>
</evidence>
<keyword evidence="10" id="KW-1185">Reference proteome</keyword>
<keyword evidence="7" id="KW-0503">Monooxygenase</keyword>
<accession>A0A2J6RZC8</accession>
<dbReference type="InterPro" id="IPR036188">
    <property type="entry name" value="FAD/NAD-bd_sf"/>
</dbReference>
<dbReference type="AlphaFoldDB" id="A0A2J6RZC8"/>
<name>A0A2J6RZC8_HYAVF</name>
<dbReference type="EMBL" id="KZ613941">
    <property type="protein sequence ID" value="PMD43859.1"/>
    <property type="molecule type" value="Genomic_DNA"/>
</dbReference>
<comment type="similarity">
    <text evidence="3">Belongs to the paxM FAD-dependent monooxygenase family.</text>
</comment>
<keyword evidence="4" id="KW-0285">Flavoprotein</keyword>
<dbReference type="Pfam" id="PF01494">
    <property type="entry name" value="FAD_binding_3"/>
    <property type="match status" value="1"/>
</dbReference>
<evidence type="ECO:0000256" key="6">
    <source>
        <dbReference type="ARBA" id="ARBA00023002"/>
    </source>
</evidence>
<dbReference type="PANTHER" id="PTHR47178:SF4">
    <property type="entry name" value="FAD-DEPENDENT MONOOXYGENASE APTC"/>
    <property type="match status" value="1"/>
</dbReference>
<evidence type="ECO:0000256" key="4">
    <source>
        <dbReference type="ARBA" id="ARBA00022630"/>
    </source>
</evidence>
<evidence type="ECO:0000256" key="7">
    <source>
        <dbReference type="ARBA" id="ARBA00023033"/>
    </source>
</evidence>
<evidence type="ECO:0000256" key="2">
    <source>
        <dbReference type="ARBA" id="ARBA00005179"/>
    </source>
</evidence>
<evidence type="ECO:0000313" key="10">
    <source>
        <dbReference type="Proteomes" id="UP000235786"/>
    </source>
</evidence>
<dbReference type="GO" id="GO:0071949">
    <property type="term" value="F:FAD binding"/>
    <property type="evidence" value="ECO:0007669"/>
    <property type="project" value="InterPro"/>
</dbReference>
<evidence type="ECO:0000259" key="8">
    <source>
        <dbReference type="Pfam" id="PF01494"/>
    </source>
</evidence>
<dbReference type="Proteomes" id="UP000235786">
    <property type="component" value="Unassembled WGS sequence"/>
</dbReference>
<keyword evidence="6" id="KW-0560">Oxidoreductase</keyword>
<keyword evidence="5" id="KW-0274">FAD</keyword>
<organism evidence="9 10">
    <name type="scientific">Hyaloscypha variabilis (strain UAMH 11265 / GT02V1 / F)</name>
    <name type="common">Meliniomyces variabilis</name>
    <dbReference type="NCBI Taxonomy" id="1149755"/>
    <lineage>
        <taxon>Eukaryota</taxon>
        <taxon>Fungi</taxon>
        <taxon>Dikarya</taxon>
        <taxon>Ascomycota</taxon>
        <taxon>Pezizomycotina</taxon>
        <taxon>Leotiomycetes</taxon>
        <taxon>Helotiales</taxon>
        <taxon>Hyaloscyphaceae</taxon>
        <taxon>Hyaloscypha</taxon>
        <taxon>Hyaloscypha variabilis</taxon>
    </lineage>
</organism>
<evidence type="ECO:0000256" key="1">
    <source>
        <dbReference type="ARBA" id="ARBA00001974"/>
    </source>
</evidence>
<dbReference type="Gene3D" id="3.50.50.60">
    <property type="entry name" value="FAD/NAD(P)-binding domain"/>
    <property type="match status" value="1"/>
</dbReference>
<dbReference type="SUPFAM" id="SSF51905">
    <property type="entry name" value="FAD/NAD(P)-binding domain"/>
    <property type="match status" value="1"/>
</dbReference>
<evidence type="ECO:0000256" key="5">
    <source>
        <dbReference type="ARBA" id="ARBA00022827"/>
    </source>
</evidence>
<evidence type="ECO:0000256" key="3">
    <source>
        <dbReference type="ARBA" id="ARBA00007992"/>
    </source>
</evidence>
<protein>
    <recommendedName>
        <fullName evidence="8">FAD-binding domain-containing protein</fullName>
    </recommendedName>
</protein>
<dbReference type="InterPro" id="IPR002938">
    <property type="entry name" value="FAD-bd"/>
</dbReference>
<dbReference type="GO" id="GO:0004497">
    <property type="term" value="F:monooxygenase activity"/>
    <property type="evidence" value="ECO:0007669"/>
    <property type="project" value="UniProtKB-KW"/>
</dbReference>
<comment type="cofactor">
    <cofactor evidence="1">
        <name>FAD</name>
        <dbReference type="ChEBI" id="CHEBI:57692"/>
    </cofactor>
</comment>